<comment type="caution">
    <text evidence="1">The sequence shown here is derived from an EMBL/GenBank/DDBJ whole genome shotgun (WGS) entry which is preliminary data.</text>
</comment>
<sequence length="8" mass="1034">MGRVRLFR</sequence>
<dbReference type="EMBL" id="VSRR010098846">
    <property type="protein sequence ID" value="MPC94511.1"/>
    <property type="molecule type" value="Genomic_DNA"/>
</dbReference>
<protein>
    <submittedName>
        <fullName evidence="1">Uncharacterized protein</fullName>
    </submittedName>
</protein>
<accession>A0A5B7J9G5</accession>
<evidence type="ECO:0000313" key="1">
    <source>
        <dbReference type="EMBL" id="MPC94511.1"/>
    </source>
</evidence>
<organism evidence="1 2">
    <name type="scientific">Portunus trituberculatus</name>
    <name type="common">Swimming crab</name>
    <name type="synonym">Neptunus trituberculatus</name>
    <dbReference type="NCBI Taxonomy" id="210409"/>
    <lineage>
        <taxon>Eukaryota</taxon>
        <taxon>Metazoa</taxon>
        <taxon>Ecdysozoa</taxon>
        <taxon>Arthropoda</taxon>
        <taxon>Crustacea</taxon>
        <taxon>Multicrustacea</taxon>
        <taxon>Malacostraca</taxon>
        <taxon>Eumalacostraca</taxon>
        <taxon>Eucarida</taxon>
        <taxon>Decapoda</taxon>
        <taxon>Pleocyemata</taxon>
        <taxon>Brachyura</taxon>
        <taxon>Eubrachyura</taxon>
        <taxon>Portunoidea</taxon>
        <taxon>Portunidae</taxon>
        <taxon>Portuninae</taxon>
        <taxon>Portunus</taxon>
    </lineage>
</organism>
<reference evidence="1 2" key="1">
    <citation type="submission" date="2019-05" db="EMBL/GenBank/DDBJ databases">
        <title>Another draft genome of Portunus trituberculatus and its Hox gene families provides insights of decapod evolution.</title>
        <authorList>
            <person name="Jeong J.-H."/>
            <person name="Song I."/>
            <person name="Kim S."/>
            <person name="Choi T."/>
            <person name="Kim D."/>
            <person name="Ryu S."/>
            <person name="Kim W."/>
        </authorList>
    </citation>
    <scope>NUCLEOTIDE SEQUENCE [LARGE SCALE GENOMIC DNA]</scope>
    <source>
        <tissue evidence="1">Muscle</tissue>
    </source>
</reference>
<dbReference type="Proteomes" id="UP000324222">
    <property type="component" value="Unassembled WGS sequence"/>
</dbReference>
<name>A0A5B7J9G5_PORTR</name>
<keyword evidence="2" id="KW-1185">Reference proteome</keyword>
<proteinExistence type="predicted"/>
<gene>
    <name evidence="1" type="ORF">E2C01_089683</name>
</gene>
<evidence type="ECO:0000313" key="2">
    <source>
        <dbReference type="Proteomes" id="UP000324222"/>
    </source>
</evidence>